<dbReference type="GO" id="GO:0005886">
    <property type="term" value="C:plasma membrane"/>
    <property type="evidence" value="ECO:0007669"/>
    <property type="project" value="InterPro"/>
</dbReference>
<keyword evidence="1" id="KW-1003">Cell membrane</keyword>
<protein>
    <submittedName>
        <fullName evidence="7">Uncharacterized integral membrane protein</fullName>
    </submittedName>
</protein>
<dbReference type="InterPro" id="IPR010445">
    <property type="entry name" value="LapA_dom"/>
</dbReference>
<dbReference type="Proteomes" id="UP000199636">
    <property type="component" value="Unassembled WGS sequence"/>
</dbReference>
<evidence type="ECO:0000256" key="3">
    <source>
        <dbReference type="ARBA" id="ARBA00022989"/>
    </source>
</evidence>
<sequence>MLRVRRFLVFLTAILLCAMVIVFVLENLQTTHLAFLGWQTPEWPVVVFVTLAFVFGGLIGLLLSVPSRARTRVRMSGLHAEVSRFRKENEALRDSSLKTQ</sequence>
<feature type="transmembrane region" description="Helical" evidence="5">
    <location>
        <begin position="45"/>
        <end position="65"/>
    </location>
</feature>
<name>A0A1G8C6V6_9PSED</name>
<evidence type="ECO:0000256" key="5">
    <source>
        <dbReference type="SAM" id="Phobius"/>
    </source>
</evidence>
<dbReference type="EMBL" id="FNDS01000001">
    <property type="protein sequence ID" value="SDH41277.1"/>
    <property type="molecule type" value="Genomic_DNA"/>
</dbReference>
<reference evidence="8" key="1">
    <citation type="submission" date="2016-10" db="EMBL/GenBank/DDBJ databases">
        <authorList>
            <person name="Varghese N."/>
            <person name="Submissions S."/>
        </authorList>
    </citation>
    <scope>NUCLEOTIDE SEQUENCE [LARGE SCALE GENOMIC DNA]</scope>
    <source>
        <strain evidence="8">CCM 7469</strain>
    </source>
</reference>
<evidence type="ECO:0000256" key="4">
    <source>
        <dbReference type="ARBA" id="ARBA00023136"/>
    </source>
</evidence>
<evidence type="ECO:0000259" key="6">
    <source>
        <dbReference type="Pfam" id="PF06305"/>
    </source>
</evidence>
<dbReference type="OrthoDB" id="6898049at2"/>
<accession>A0A1G8C6V6</accession>
<feature type="domain" description="Lipopolysaccharide assembly protein A" evidence="6">
    <location>
        <begin position="27"/>
        <end position="89"/>
    </location>
</feature>
<dbReference type="AlphaFoldDB" id="A0A1G8C6V6"/>
<gene>
    <name evidence="7" type="ORF">SAMN05216272_101425</name>
</gene>
<evidence type="ECO:0000313" key="7">
    <source>
        <dbReference type="EMBL" id="SDH41277.1"/>
    </source>
</evidence>
<keyword evidence="4 5" id="KW-0472">Membrane</keyword>
<evidence type="ECO:0000256" key="2">
    <source>
        <dbReference type="ARBA" id="ARBA00022692"/>
    </source>
</evidence>
<keyword evidence="8" id="KW-1185">Reference proteome</keyword>
<dbReference type="RefSeq" id="WP_090260368.1">
    <property type="nucleotide sequence ID" value="NZ_FNDS01000001.1"/>
</dbReference>
<dbReference type="Pfam" id="PF06305">
    <property type="entry name" value="LapA_dom"/>
    <property type="match status" value="1"/>
</dbReference>
<feature type="transmembrane region" description="Helical" evidence="5">
    <location>
        <begin position="7"/>
        <end position="25"/>
    </location>
</feature>
<evidence type="ECO:0000313" key="8">
    <source>
        <dbReference type="Proteomes" id="UP000199636"/>
    </source>
</evidence>
<organism evidence="7 8">
    <name type="scientific">Pseudomonas panipatensis</name>
    <dbReference type="NCBI Taxonomy" id="428992"/>
    <lineage>
        <taxon>Bacteria</taxon>
        <taxon>Pseudomonadati</taxon>
        <taxon>Pseudomonadota</taxon>
        <taxon>Gammaproteobacteria</taxon>
        <taxon>Pseudomonadales</taxon>
        <taxon>Pseudomonadaceae</taxon>
        <taxon>Pseudomonas</taxon>
    </lineage>
</organism>
<keyword evidence="2 5" id="KW-0812">Transmembrane</keyword>
<keyword evidence="3 5" id="KW-1133">Transmembrane helix</keyword>
<dbReference type="STRING" id="428992.SAMN05216272_101425"/>
<proteinExistence type="predicted"/>
<evidence type="ECO:0000256" key="1">
    <source>
        <dbReference type="ARBA" id="ARBA00022475"/>
    </source>
</evidence>